<organism evidence="1 2">
    <name type="scientific">Bradyrhizobium stylosanthis</name>
    <dbReference type="NCBI Taxonomy" id="1803665"/>
    <lineage>
        <taxon>Bacteria</taxon>
        <taxon>Pseudomonadati</taxon>
        <taxon>Pseudomonadota</taxon>
        <taxon>Alphaproteobacteria</taxon>
        <taxon>Hyphomicrobiales</taxon>
        <taxon>Nitrobacteraceae</taxon>
        <taxon>Bradyrhizobium</taxon>
    </lineage>
</organism>
<protein>
    <recommendedName>
        <fullName evidence="3">HEPN domain-containing protein</fullName>
    </recommendedName>
</protein>
<dbReference type="Proteomes" id="UP000319949">
    <property type="component" value="Unassembled WGS sequence"/>
</dbReference>
<evidence type="ECO:0000313" key="2">
    <source>
        <dbReference type="Proteomes" id="UP000319949"/>
    </source>
</evidence>
<dbReference type="AlphaFoldDB" id="A0A560CVV6"/>
<evidence type="ECO:0008006" key="3">
    <source>
        <dbReference type="Google" id="ProtNLM"/>
    </source>
</evidence>
<reference evidence="1 2" key="1">
    <citation type="submission" date="2019-06" db="EMBL/GenBank/DDBJ databases">
        <title>Genomic Encyclopedia of Type Strains, Phase IV (KMG-V): Genome sequencing to study the core and pangenomes of soil and plant-associated prokaryotes.</title>
        <authorList>
            <person name="Whitman W."/>
        </authorList>
    </citation>
    <scope>NUCLEOTIDE SEQUENCE [LARGE SCALE GENOMIC DNA]</scope>
    <source>
        <strain evidence="1 2">BR 510</strain>
    </source>
</reference>
<gene>
    <name evidence="1" type="ORF">FBZ96_1223</name>
</gene>
<name>A0A560CVV6_9BRAD</name>
<sequence>MSKPELDNLVKIKKLKEEPPSKTEYEGMLSAAKTRLRDAQNEDLDSDSQFDLAYGAAHRLAAATLRREGYRSEDRITVFQTLVHTVGTEKADIQIFIRAHNERNLAEYEGRTEIDGELLAELIRCTKTLEANVAKLAPPPEGKSSVSK</sequence>
<keyword evidence="2" id="KW-1185">Reference proteome</keyword>
<dbReference type="OrthoDB" id="8237640at2"/>
<accession>A0A560CVV6</accession>
<evidence type="ECO:0000313" key="1">
    <source>
        <dbReference type="EMBL" id="TWA88987.1"/>
    </source>
</evidence>
<dbReference type="EMBL" id="VITK01000022">
    <property type="protein sequence ID" value="TWA88987.1"/>
    <property type="molecule type" value="Genomic_DNA"/>
</dbReference>
<comment type="caution">
    <text evidence="1">The sequence shown here is derived from an EMBL/GenBank/DDBJ whole genome shotgun (WGS) entry which is preliminary data.</text>
</comment>
<proteinExistence type="predicted"/>
<dbReference type="RefSeq" id="WP_145670308.1">
    <property type="nucleotide sequence ID" value="NZ_VITK01000022.1"/>
</dbReference>